<reference evidence="1" key="1">
    <citation type="submission" date="2019-02" db="EMBL/GenBank/DDBJ databases">
        <authorList>
            <person name="Gruber-Vodicka R. H."/>
            <person name="Seah K. B. B."/>
        </authorList>
    </citation>
    <scope>NUCLEOTIDE SEQUENCE</scope>
    <source>
        <strain evidence="1">BECK_BZ131</strain>
    </source>
</reference>
<protein>
    <submittedName>
        <fullName evidence="1">Ribonuclease toxin, BrnT, of type II toxin-antitoxin system</fullName>
    </submittedName>
</protein>
<accession>A0A450U2X5</accession>
<dbReference type="Pfam" id="PF04365">
    <property type="entry name" value="BrnT_toxin"/>
    <property type="match status" value="1"/>
</dbReference>
<dbReference type="Gene3D" id="3.10.450.530">
    <property type="entry name" value="Ribonuclease toxin, BrnT, of type II toxin-antitoxin system"/>
    <property type="match status" value="1"/>
</dbReference>
<dbReference type="EMBL" id="CAADFE010000125">
    <property type="protein sequence ID" value="VFJ77481.1"/>
    <property type="molecule type" value="Genomic_DNA"/>
</dbReference>
<sequence>MLADPFALTRENSDAVDEQRFITLGSSSRNWILVVLYTYHDSTIRLVSAWKANTTHDIHDEYYDKYKDYDFSDAKPVAETPVLEKLQTGEKSRITRQVDNDILAFSR</sequence>
<organism evidence="1">
    <name type="scientific">Candidatus Kentrum sp. FW</name>
    <dbReference type="NCBI Taxonomy" id="2126338"/>
    <lineage>
        <taxon>Bacteria</taxon>
        <taxon>Pseudomonadati</taxon>
        <taxon>Pseudomonadota</taxon>
        <taxon>Gammaproteobacteria</taxon>
        <taxon>Candidatus Kentrum</taxon>
    </lineage>
</organism>
<name>A0A450U2X5_9GAMM</name>
<proteinExistence type="predicted"/>
<dbReference type="InterPro" id="IPR038573">
    <property type="entry name" value="BrnT_sf"/>
</dbReference>
<dbReference type="InterPro" id="IPR007460">
    <property type="entry name" value="BrnT_toxin"/>
</dbReference>
<gene>
    <name evidence="1" type="ORF">BECKFW1821C_GA0114237_11256</name>
</gene>
<dbReference type="AlphaFoldDB" id="A0A450U2X5"/>
<evidence type="ECO:0000313" key="1">
    <source>
        <dbReference type="EMBL" id="VFJ77481.1"/>
    </source>
</evidence>